<dbReference type="EMBL" id="OMOF01000945">
    <property type="protein sequence ID" value="SPF56725.1"/>
    <property type="molecule type" value="Genomic_DNA"/>
</dbReference>
<proteinExistence type="predicted"/>
<evidence type="ECO:0000313" key="2">
    <source>
        <dbReference type="Proteomes" id="UP000238916"/>
    </source>
</evidence>
<dbReference type="AlphaFoldDB" id="A0A2U3LXR5"/>
<reference evidence="2" key="1">
    <citation type="submission" date="2018-02" db="EMBL/GenBank/DDBJ databases">
        <authorList>
            <person name="Hausmann B."/>
        </authorList>
    </citation>
    <scope>NUCLEOTIDE SEQUENCE [LARGE SCALE GENOMIC DNA]</scope>
    <source>
        <strain evidence="2">Peat soil MAG SbF1</strain>
    </source>
</reference>
<dbReference type="Proteomes" id="UP000238916">
    <property type="component" value="Unassembled WGS sequence"/>
</dbReference>
<sequence>MRGYHVVPLGSSVWMVNVLDPIHNYSGYFGYAMAKSTKCR</sequence>
<protein>
    <submittedName>
        <fullName evidence="1">Uncharacterized protein</fullName>
    </submittedName>
</protein>
<name>A0A2U3LXR5_9FIRM</name>
<evidence type="ECO:0000313" key="1">
    <source>
        <dbReference type="EMBL" id="SPF56725.1"/>
    </source>
</evidence>
<organism evidence="1 2">
    <name type="scientific">Candidatus Desulfosporosinus infrequens</name>
    <dbReference type="NCBI Taxonomy" id="2043169"/>
    <lineage>
        <taxon>Bacteria</taxon>
        <taxon>Bacillati</taxon>
        <taxon>Bacillota</taxon>
        <taxon>Clostridia</taxon>
        <taxon>Eubacteriales</taxon>
        <taxon>Desulfitobacteriaceae</taxon>
        <taxon>Desulfosporosinus</taxon>
    </lineage>
</organism>
<gene>
    <name evidence="1" type="ORF">SBF1_950002</name>
</gene>
<accession>A0A2U3LXR5</accession>